<feature type="transmembrane region" description="Helical" evidence="1">
    <location>
        <begin position="126"/>
        <end position="145"/>
    </location>
</feature>
<proteinExistence type="predicted"/>
<feature type="transmembrane region" description="Helical" evidence="1">
    <location>
        <begin position="266"/>
        <end position="288"/>
    </location>
</feature>
<feature type="transmembrane region" description="Helical" evidence="1">
    <location>
        <begin position="157"/>
        <end position="182"/>
    </location>
</feature>
<dbReference type="EMBL" id="MPUH01000586">
    <property type="protein sequence ID" value="OMJ77239.1"/>
    <property type="molecule type" value="Genomic_DNA"/>
</dbReference>
<keyword evidence="1" id="KW-1133">Transmembrane helix</keyword>
<keyword evidence="1" id="KW-0472">Membrane</keyword>
<feature type="transmembrane region" description="Helical" evidence="1">
    <location>
        <begin position="308"/>
        <end position="329"/>
    </location>
</feature>
<evidence type="ECO:0000313" key="3">
    <source>
        <dbReference type="Proteomes" id="UP000187209"/>
    </source>
</evidence>
<evidence type="ECO:0000256" key="1">
    <source>
        <dbReference type="SAM" id="Phobius"/>
    </source>
</evidence>
<reference evidence="2 3" key="1">
    <citation type="submission" date="2016-11" db="EMBL/GenBank/DDBJ databases">
        <title>The macronuclear genome of Stentor coeruleus: a giant cell with tiny introns.</title>
        <authorList>
            <person name="Slabodnick M."/>
            <person name="Ruby J.G."/>
            <person name="Reiff S.B."/>
            <person name="Swart E.C."/>
            <person name="Gosai S."/>
            <person name="Prabakaran S."/>
            <person name="Witkowska E."/>
            <person name="Larue G.E."/>
            <person name="Fisher S."/>
            <person name="Freeman R.M."/>
            <person name="Gunawardena J."/>
            <person name="Chu W."/>
            <person name="Stover N.A."/>
            <person name="Gregory B.D."/>
            <person name="Nowacki M."/>
            <person name="Derisi J."/>
            <person name="Roy S.W."/>
            <person name="Marshall W.F."/>
            <person name="Sood P."/>
        </authorList>
    </citation>
    <scope>NUCLEOTIDE SEQUENCE [LARGE SCALE GENOMIC DNA]</scope>
    <source>
        <strain evidence="2">WM001</strain>
    </source>
</reference>
<dbReference type="AlphaFoldDB" id="A0A1R2BKE8"/>
<feature type="transmembrane region" description="Helical" evidence="1">
    <location>
        <begin position="239"/>
        <end position="259"/>
    </location>
</feature>
<accession>A0A1R2BKE8</accession>
<feature type="transmembrane region" description="Helical" evidence="1">
    <location>
        <begin position="212"/>
        <end position="233"/>
    </location>
</feature>
<evidence type="ECO:0008006" key="4">
    <source>
        <dbReference type="Google" id="ProtNLM"/>
    </source>
</evidence>
<sequence>MNFVSLWSFLSTMQIIIYLRITNIPLPQKLNALLKAFQKTSSLPNPFVYAIDIQKSSKTSQVFYNFGYKTTNLLLNLGNLLTALSTICANMILFYILKRLTNFKPLSIGFVKNFIENTTKKFKYSAYLRFLIQFYLDFGICSIIGLSNKPIAYWTEILSLSLCVIIAILVILIPILIFWFIITHKNQILSHETETEEKFGSLFYEFSNDHGLFSSMFYVFYFLRRGIFIFIVFSLDNYPLVQVIMNYLLSISFMFYLIAHKPFSEVIINYVNIFTEFIIGVILITLPIQDTNVGDGIKNSLDDYYLYSIYMVLVAQVLAPIILTVRKIWTKIKMLRSRRKVGYVTTISGIDTAQNAKNEAWKT</sequence>
<keyword evidence="1" id="KW-0812">Transmembrane</keyword>
<evidence type="ECO:0000313" key="2">
    <source>
        <dbReference type="EMBL" id="OMJ77239.1"/>
    </source>
</evidence>
<name>A0A1R2BKE8_9CILI</name>
<comment type="caution">
    <text evidence="2">The sequence shown here is derived from an EMBL/GenBank/DDBJ whole genome shotgun (WGS) entry which is preliminary data.</text>
</comment>
<protein>
    <recommendedName>
        <fullName evidence="4">TRP C-terminal domain-containing protein</fullName>
    </recommendedName>
</protein>
<feature type="transmembrane region" description="Helical" evidence="1">
    <location>
        <begin position="73"/>
        <end position="97"/>
    </location>
</feature>
<gene>
    <name evidence="2" type="ORF">SteCoe_23237</name>
</gene>
<organism evidence="2 3">
    <name type="scientific">Stentor coeruleus</name>
    <dbReference type="NCBI Taxonomy" id="5963"/>
    <lineage>
        <taxon>Eukaryota</taxon>
        <taxon>Sar</taxon>
        <taxon>Alveolata</taxon>
        <taxon>Ciliophora</taxon>
        <taxon>Postciliodesmatophora</taxon>
        <taxon>Heterotrichea</taxon>
        <taxon>Heterotrichida</taxon>
        <taxon>Stentoridae</taxon>
        <taxon>Stentor</taxon>
    </lineage>
</organism>
<dbReference type="Proteomes" id="UP000187209">
    <property type="component" value="Unassembled WGS sequence"/>
</dbReference>
<keyword evidence="3" id="KW-1185">Reference proteome</keyword>